<protein>
    <recommendedName>
        <fullName evidence="1">Aminoglycoside phosphotransferase domain-containing protein</fullName>
    </recommendedName>
</protein>
<dbReference type="PANTHER" id="PTHR21310">
    <property type="entry name" value="AMINOGLYCOSIDE PHOSPHOTRANSFERASE-RELATED-RELATED"/>
    <property type="match status" value="1"/>
</dbReference>
<gene>
    <name evidence="2" type="ORF">VNI00_013237</name>
</gene>
<name>A0AAW0BZI7_9AGAR</name>
<keyword evidence="3" id="KW-1185">Reference proteome</keyword>
<dbReference type="InterPro" id="IPR051678">
    <property type="entry name" value="AGP_Transferase"/>
</dbReference>
<dbReference type="Pfam" id="PF01636">
    <property type="entry name" value="APH"/>
    <property type="match status" value="1"/>
</dbReference>
<dbReference type="AlphaFoldDB" id="A0AAW0BZI7"/>
<proteinExistence type="predicted"/>
<evidence type="ECO:0000313" key="2">
    <source>
        <dbReference type="EMBL" id="KAK7032278.1"/>
    </source>
</evidence>
<reference evidence="2 3" key="1">
    <citation type="submission" date="2024-01" db="EMBL/GenBank/DDBJ databases">
        <title>A draft genome for a cacao thread blight-causing isolate of Paramarasmius palmivorus.</title>
        <authorList>
            <person name="Baruah I.K."/>
            <person name="Bukari Y."/>
            <person name="Amoako-Attah I."/>
            <person name="Meinhardt L.W."/>
            <person name="Bailey B.A."/>
            <person name="Cohen S.P."/>
        </authorList>
    </citation>
    <scope>NUCLEOTIDE SEQUENCE [LARGE SCALE GENOMIC DNA]</scope>
    <source>
        <strain evidence="2 3">GH-12</strain>
    </source>
</reference>
<organism evidence="2 3">
    <name type="scientific">Paramarasmius palmivorus</name>
    <dbReference type="NCBI Taxonomy" id="297713"/>
    <lineage>
        <taxon>Eukaryota</taxon>
        <taxon>Fungi</taxon>
        <taxon>Dikarya</taxon>
        <taxon>Basidiomycota</taxon>
        <taxon>Agaricomycotina</taxon>
        <taxon>Agaricomycetes</taxon>
        <taxon>Agaricomycetidae</taxon>
        <taxon>Agaricales</taxon>
        <taxon>Marasmiineae</taxon>
        <taxon>Marasmiaceae</taxon>
        <taxon>Paramarasmius</taxon>
    </lineage>
</organism>
<dbReference type="SUPFAM" id="SSF56112">
    <property type="entry name" value="Protein kinase-like (PK-like)"/>
    <property type="match status" value="1"/>
</dbReference>
<dbReference type="PANTHER" id="PTHR21310:SF15">
    <property type="entry name" value="AMINOGLYCOSIDE PHOSPHOTRANSFERASE DOMAIN-CONTAINING PROTEIN"/>
    <property type="match status" value="1"/>
</dbReference>
<comment type="caution">
    <text evidence="2">The sequence shown here is derived from an EMBL/GenBank/DDBJ whole genome shotgun (WGS) entry which is preliminary data.</text>
</comment>
<dbReference type="Gene3D" id="3.90.1200.10">
    <property type="match status" value="1"/>
</dbReference>
<dbReference type="InterPro" id="IPR002575">
    <property type="entry name" value="Aminoglycoside_PTrfase"/>
</dbReference>
<dbReference type="Gene3D" id="3.30.200.20">
    <property type="entry name" value="Phosphorylase Kinase, domain 1"/>
    <property type="match status" value="1"/>
</dbReference>
<feature type="domain" description="Aminoglycoside phosphotransferase" evidence="1">
    <location>
        <begin position="147"/>
        <end position="298"/>
    </location>
</feature>
<dbReference type="InterPro" id="IPR011009">
    <property type="entry name" value="Kinase-like_dom_sf"/>
</dbReference>
<evidence type="ECO:0000313" key="3">
    <source>
        <dbReference type="Proteomes" id="UP001383192"/>
    </source>
</evidence>
<sequence length="381" mass="42374">MSGSFTSENFTVFLKEIDPTVSYSIIPLTGDLINNTVRATKLQGAATGTFPGHSSIVLKHAPPFVASVGEDAPFSVFRQVVEARALEILANAQVIQEVQRNQNVSIPSVLYRDDARHVLAITDLGDDLSTIDRWFNDINNQINQTDAAKEQAASIGRRLGIFLATVHNLSVPESSLQSLDNLETREVIRRDVVDRVSGVMETFQIQPGEALLLKTMMEAELDDENQERWVMSVGDLWVGSVLISPNGERVAVVDWEFAGRGRPLQDMAQFGSFFNNATPNPVQDTFIGELFRAYHRESLRQQAAWTAISGELAYESLIKSTWILHGREIVYRAVNLPQTDKDREALAEIGFRYLRAAQRGITGSHVELEGFLKPLYLGEGK</sequence>
<evidence type="ECO:0000259" key="1">
    <source>
        <dbReference type="Pfam" id="PF01636"/>
    </source>
</evidence>
<dbReference type="Proteomes" id="UP001383192">
    <property type="component" value="Unassembled WGS sequence"/>
</dbReference>
<accession>A0AAW0BZI7</accession>
<dbReference type="EMBL" id="JAYKXP010000066">
    <property type="protein sequence ID" value="KAK7032278.1"/>
    <property type="molecule type" value="Genomic_DNA"/>
</dbReference>